<dbReference type="Proteomes" id="UP001523392">
    <property type="component" value="Unassembled WGS sequence"/>
</dbReference>
<comment type="caution">
    <text evidence="1">The sequence shown here is derived from an EMBL/GenBank/DDBJ whole genome shotgun (WGS) entry which is preliminary data.</text>
</comment>
<name>A0ABT1D4W3_9PROT</name>
<keyword evidence="2" id="KW-1185">Reference proteome</keyword>
<evidence type="ECO:0000313" key="2">
    <source>
        <dbReference type="Proteomes" id="UP001523392"/>
    </source>
</evidence>
<sequence length="465" mass="49016">MTEASKPPSRTPEEAAAHAAAWAPLLPAILLTHFPDQATLDALRPEAPPLAVVAEINRAVARAALAAGSKVLVQVADAAEFRAWLDSPAEQPRTPMAWRRRAPRLMGDAALAALGLDLREVARPKPRRSLGSPAERLVQAAFAPDPPGFEALAEELLQAGRQGVLDQAVRRAAERYEEESVAHLENLLFLTAEAKAVPPTGRAVFVVLPVVLPEDGPAPEAAYIAESFLAAGVAGELSELRLLPAWRAPGPLLALDPVGLRRALEEMLAGREPAALPPATEAELAEEGVGLLLGVNLAWDVPEWAQIDRSPAPDLAALAEGGAAPDPQAEEHAAADDALDAAFEAWAEEIADRFQGCAPLNLVGASELEEVLEMYFGPPGGEAAAEIPESLAELADFVLMAEQEAGGAPIVGHIAARDTARLTLALYTKEGRFLDSRDFDLAALPPEAVESLGELVELVETPPGR</sequence>
<dbReference type="RefSeq" id="WP_252953592.1">
    <property type="nucleotide sequence ID" value="NZ_JAFIRR010000071.1"/>
</dbReference>
<gene>
    <name evidence="1" type="ORF">JYK14_12460</name>
</gene>
<accession>A0ABT1D4W3</accession>
<reference evidence="1 2" key="1">
    <citation type="submission" date="2021-12" db="EMBL/GenBank/DDBJ databases">
        <title>Siccirubricoccus leaddurans sp. nov., a high concentration Zn2+ tolerance bacterium.</title>
        <authorList>
            <person name="Cao Y."/>
        </authorList>
    </citation>
    <scope>NUCLEOTIDE SEQUENCE [LARGE SCALE GENOMIC DNA]</scope>
    <source>
        <strain evidence="1 2">KC 17139</strain>
    </source>
</reference>
<evidence type="ECO:0000313" key="1">
    <source>
        <dbReference type="EMBL" id="MCO6416966.1"/>
    </source>
</evidence>
<protein>
    <submittedName>
        <fullName evidence="1">Uncharacterized protein</fullName>
    </submittedName>
</protein>
<dbReference type="EMBL" id="JAFIRR010000071">
    <property type="protein sequence ID" value="MCO6416966.1"/>
    <property type="molecule type" value="Genomic_DNA"/>
</dbReference>
<proteinExistence type="predicted"/>
<organism evidence="1 2">
    <name type="scientific">Siccirubricoccus soli</name>
    <dbReference type="NCBI Taxonomy" id="2899147"/>
    <lineage>
        <taxon>Bacteria</taxon>
        <taxon>Pseudomonadati</taxon>
        <taxon>Pseudomonadota</taxon>
        <taxon>Alphaproteobacteria</taxon>
        <taxon>Acetobacterales</taxon>
        <taxon>Roseomonadaceae</taxon>
        <taxon>Siccirubricoccus</taxon>
    </lineage>
</organism>